<reference evidence="2 3" key="1">
    <citation type="submission" date="2016-12" db="EMBL/GenBank/DDBJ databases">
        <title>Thioflexothrix psekupsii D3 genome sequencing and assembly.</title>
        <authorList>
            <person name="Fomenkov A."/>
            <person name="Vincze T."/>
            <person name="Grabovich M."/>
            <person name="Anton B.P."/>
            <person name="Dubinina G."/>
            <person name="Orlova M."/>
            <person name="Belousova E."/>
            <person name="Roberts R.J."/>
        </authorList>
    </citation>
    <scope>NUCLEOTIDE SEQUENCE [LARGE SCALE GENOMIC DNA]</scope>
    <source>
        <strain evidence="2">D3</strain>
    </source>
</reference>
<evidence type="ECO:0000313" key="2">
    <source>
        <dbReference type="EMBL" id="OUD13292.1"/>
    </source>
</evidence>
<dbReference type="RefSeq" id="WP_086488741.1">
    <property type="nucleotide sequence ID" value="NZ_MSLT01000018.1"/>
</dbReference>
<sequence>MKTAFTQENDLWQQLQKNTDPTDQQRQLLEFIRLLLEQSQCSPTEISQLDHDDLTDLFLEYQGIGKITADFLREGLPFLDPSYQGQDFEQQLHRLQQELQDFLNKNQQLQQAILPLQQLSTELQQQQAHYAAQEEELHHLRRYIAQLEQQQQQAQRAPEQIAQLRQQATQESMQALQTLLRDWLELMTVIKENAHHYQAHYQANQNIHQALQQLPELNELGMDLTRLGEMSAQLNTLLGDYDRHLNEIMAMEEKHRQLLRALREPRANLTRPEDEE</sequence>
<comment type="caution">
    <text evidence="2">The sequence shown here is derived from an EMBL/GenBank/DDBJ whole genome shotgun (WGS) entry which is preliminary data.</text>
</comment>
<name>A0A251X6Q0_9GAMM</name>
<gene>
    <name evidence="2" type="ORF">TPSD3_11725</name>
</gene>
<proteinExistence type="predicted"/>
<evidence type="ECO:0000256" key="1">
    <source>
        <dbReference type="SAM" id="Coils"/>
    </source>
</evidence>
<keyword evidence="3" id="KW-1185">Reference proteome</keyword>
<keyword evidence="1" id="KW-0175">Coiled coil</keyword>
<feature type="coiled-coil region" evidence="1">
    <location>
        <begin position="234"/>
        <end position="261"/>
    </location>
</feature>
<dbReference type="Proteomes" id="UP000194798">
    <property type="component" value="Unassembled WGS sequence"/>
</dbReference>
<dbReference type="AlphaFoldDB" id="A0A251X6Q0"/>
<protein>
    <submittedName>
        <fullName evidence="2">Uncharacterized protein</fullName>
    </submittedName>
</protein>
<dbReference type="EMBL" id="MSLT01000018">
    <property type="protein sequence ID" value="OUD13292.1"/>
    <property type="molecule type" value="Genomic_DNA"/>
</dbReference>
<accession>A0A251X6Q0</accession>
<organism evidence="2 3">
    <name type="scientific">Thioflexithrix psekupsensis</name>
    <dbReference type="NCBI Taxonomy" id="1570016"/>
    <lineage>
        <taxon>Bacteria</taxon>
        <taxon>Pseudomonadati</taxon>
        <taxon>Pseudomonadota</taxon>
        <taxon>Gammaproteobacteria</taxon>
        <taxon>Thiotrichales</taxon>
        <taxon>Thioflexithrix</taxon>
    </lineage>
</organism>
<evidence type="ECO:0000313" key="3">
    <source>
        <dbReference type="Proteomes" id="UP000194798"/>
    </source>
</evidence>
<feature type="coiled-coil region" evidence="1">
    <location>
        <begin position="85"/>
        <end position="167"/>
    </location>
</feature>